<dbReference type="PANTHER" id="PTHR24104">
    <property type="entry name" value="E3 UBIQUITIN-PROTEIN LIGASE NHLRC1-RELATED"/>
    <property type="match status" value="1"/>
</dbReference>
<evidence type="ECO:0000313" key="4">
    <source>
        <dbReference type="Proteomes" id="UP000663891"/>
    </source>
</evidence>
<evidence type="ECO:0000313" key="3">
    <source>
        <dbReference type="EMBL" id="CAF1203854.1"/>
    </source>
</evidence>
<dbReference type="InterPro" id="IPR011042">
    <property type="entry name" value="6-blade_b-propeller_TolB-like"/>
</dbReference>
<dbReference type="SUPFAM" id="SSF63829">
    <property type="entry name" value="Calcium-dependent phosphotriesterase"/>
    <property type="match status" value="1"/>
</dbReference>
<dbReference type="CDD" id="cd05819">
    <property type="entry name" value="NHL"/>
    <property type="match status" value="1"/>
</dbReference>
<reference evidence="3" key="1">
    <citation type="submission" date="2021-02" db="EMBL/GenBank/DDBJ databases">
        <authorList>
            <person name="Nowell W R."/>
        </authorList>
    </citation>
    <scope>NUCLEOTIDE SEQUENCE</scope>
</reference>
<feature type="repeat" description="NHL" evidence="2">
    <location>
        <begin position="274"/>
        <end position="302"/>
    </location>
</feature>
<dbReference type="Gene3D" id="2.120.10.30">
    <property type="entry name" value="TolB, C-terminal domain"/>
    <property type="match status" value="1"/>
</dbReference>
<protein>
    <recommendedName>
        <fullName evidence="5">NHL repeat containing protein-like protein</fullName>
    </recommendedName>
</protein>
<sequence length="399" mass="42947">MQIVSGSLTQVPVIHNVSMHVSHFNSTTIINSTCDQCICLMLMNVTPISSFNYFRNNKTCEIFSEAVVTSQVSLVSNSNSSVYFISLPIDDIQLTTAVIEENTSSFTGLWYNRPMFSPCASWYPDATTFANESTIGSCTHGIFIDAYNTLYAGSYSHNLVKVWANGSSTVTRTIQGGFSELYSLFVSMNGDVYIDNGESNGQVDKWISNAMNGTRVMNISAPCFGLFIDTNNTLYCSLANLNKVLKFDLTNVSGTPVMVAGNGSSGSTSSLLHSPWGIYVDTDFTLYVADAGNNRIQCFKFGELNGTTVAGATVPGTIPLSDPSGVVLDGNGYLFIMDTGHNRIVASSSAGFRCVAGCSGHNGSTADTLYSARYMAFDTYGNIFVGDDDNGIIGYLKTK</sequence>
<evidence type="ECO:0000256" key="2">
    <source>
        <dbReference type="PROSITE-ProRule" id="PRU00504"/>
    </source>
</evidence>
<organism evidence="3 4">
    <name type="scientific">Adineta steineri</name>
    <dbReference type="NCBI Taxonomy" id="433720"/>
    <lineage>
        <taxon>Eukaryota</taxon>
        <taxon>Metazoa</taxon>
        <taxon>Spiralia</taxon>
        <taxon>Gnathifera</taxon>
        <taxon>Rotifera</taxon>
        <taxon>Eurotatoria</taxon>
        <taxon>Bdelloidea</taxon>
        <taxon>Adinetida</taxon>
        <taxon>Adinetidae</taxon>
        <taxon>Adineta</taxon>
    </lineage>
</organism>
<dbReference type="InterPro" id="IPR050952">
    <property type="entry name" value="TRIM-NHL_E3_ligases"/>
</dbReference>
<accession>A0A814WP92</accession>
<gene>
    <name evidence="3" type="ORF">VCS650_LOCUS25789</name>
</gene>
<evidence type="ECO:0008006" key="5">
    <source>
        <dbReference type="Google" id="ProtNLM"/>
    </source>
</evidence>
<evidence type="ECO:0000256" key="1">
    <source>
        <dbReference type="ARBA" id="ARBA00022737"/>
    </source>
</evidence>
<dbReference type="OrthoDB" id="10326028at2759"/>
<dbReference type="PROSITE" id="PS51125">
    <property type="entry name" value="NHL"/>
    <property type="match status" value="1"/>
</dbReference>
<keyword evidence="1" id="KW-0677">Repeat</keyword>
<dbReference type="InterPro" id="IPR001258">
    <property type="entry name" value="NHL_repeat"/>
</dbReference>
<comment type="caution">
    <text evidence="3">The sequence shown here is derived from an EMBL/GenBank/DDBJ whole genome shotgun (WGS) entry which is preliminary data.</text>
</comment>
<dbReference type="Proteomes" id="UP000663891">
    <property type="component" value="Unassembled WGS sequence"/>
</dbReference>
<name>A0A814WP92_9BILA</name>
<proteinExistence type="predicted"/>
<dbReference type="AlphaFoldDB" id="A0A814WP92"/>
<dbReference type="Pfam" id="PF01436">
    <property type="entry name" value="NHL"/>
    <property type="match status" value="1"/>
</dbReference>
<dbReference type="EMBL" id="CAJNON010000336">
    <property type="protein sequence ID" value="CAF1203854.1"/>
    <property type="molecule type" value="Genomic_DNA"/>
</dbReference>